<feature type="transmembrane region" description="Helical" evidence="5">
    <location>
        <begin position="90"/>
        <end position="106"/>
    </location>
</feature>
<dbReference type="EMBL" id="LCCN01000003">
    <property type="protein sequence ID" value="KKS33029.1"/>
    <property type="molecule type" value="Genomic_DNA"/>
</dbReference>
<dbReference type="STRING" id="1618356.UU93_C0003G0037"/>
<proteinExistence type="predicted"/>
<keyword evidence="3 5" id="KW-1133">Transmembrane helix</keyword>
<dbReference type="AlphaFoldDB" id="A0A0G0Y8J0"/>
<organism evidence="7 8">
    <name type="scientific">Candidatus Amesbacteria bacterium GW2011_GWA2_42_12</name>
    <dbReference type="NCBI Taxonomy" id="1618356"/>
    <lineage>
        <taxon>Bacteria</taxon>
        <taxon>Candidatus Amesiibacteriota</taxon>
    </lineage>
</organism>
<evidence type="ECO:0000313" key="7">
    <source>
        <dbReference type="EMBL" id="KKS33029.1"/>
    </source>
</evidence>
<evidence type="ECO:0000256" key="4">
    <source>
        <dbReference type="ARBA" id="ARBA00023136"/>
    </source>
</evidence>
<accession>A0A0G0Y8J0</accession>
<evidence type="ECO:0000256" key="2">
    <source>
        <dbReference type="ARBA" id="ARBA00022692"/>
    </source>
</evidence>
<name>A0A0G0Y8J0_9BACT</name>
<sequence>MEVRRIPKWVSALALIGLLATGYLVSPDAAGRWVGTLGEANALGAAGVFFWPFWAWWGLVPAVVLVILTHSRSAGLAILAQITFLGTKKLKWALLILAVGLLLPMFDSQKSWENRWQIWQTATYAGWQKPVLGWGFGRTQIALLQSSIQLNNKIQYVTVDSAHNIFLDWWVQWGIFGLAILIYVLARSFMIYSKHKAYTEMTLLIGLIGVMCFNPSSIVTLVQFWWLIGRALFGYPIVQSFNHHPQIVNRRQSVVK</sequence>
<comment type="subcellular location">
    <subcellularLocation>
        <location evidence="1">Membrane</location>
        <topology evidence="1">Multi-pass membrane protein</topology>
    </subcellularLocation>
</comment>
<keyword evidence="2 5" id="KW-0812">Transmembrane</keyword>
<evidence type="ECO:0000256" key="1">
    <source>
        <dbReference type="ARBA" id="ARBA00004141"/>
    </source>
</evidence>
<protein>
    <recommendedName>
        <fullName evidence="6">O-antigen ligase-related domain-containing protein</fullName>
    </recommendedName>
</protein>
<feature type="domain" description="O-antigen ligase-related" evidence="6">
    <location>
        <begin position="58"/>
        <end position="182"/>
    </location>
</feature>
<gene>
    <name evidence="7" type="ORF">UU93_C0003G0037</name>
</gene>
<evidence type="ECO:0000256" key="3">
    <source>
        <dbReference type="ARBA" id="ARBA00022989"/>
    </source>
</evidence>
<feature type="transmembrane region" description="Helical" evidence="5">
    <location>
        <begin position="170"/>
        <end position="190"/>
    </location>
</feature>
<evidence type="ECO:0000256" key="5">
    <source>
        <dbReference type="SAM" id="Phobius"/>
    </source>
</evidence>
<feature type="transmembrane region" description="Helical" evidence="5">
    <location>
        <begin position="51"/>
        <end position="69"/>
    </location>
</feature>
<reference evidence="7 8" key="1">
    <citation type="journal article" date="2015" name="Nature">
        <title>rRNA introns, odd ribosomes, and small enigmatic genomes across a large radiation of phyla.</title>
        <authorList>
            <person name="Brown C.T."/>
            <person name="Hug L.A."/>
            <person name="Thomas B.C."/>
            <person name="Sharon I."/>
            <person name="Castelle C.J."/>
            <person name="Singh A."/>
            <person name="Wilkins M.J."/>
            <person name="Williams K.H."/>
            <person name="Banfield J.F."/>
        </authorList>
    </citation>
    <scope>NUCLEOTIDE SEQUENCE [LARGE SCALE GENOMIC DNA]</scope>
</reference>
<dbReference type="PANTHER" id="PTHR37422:SF13">
    <property type="entry name" value="LIPOPOLYSACCHARIDE BIOSYNTHESIS PROTEIN PA4999-RELATED"/>
    <property type="match status" value="1"/>
</dbReference>
<dbReference type="GO" id="GO:0016020">
    <property type="term" value="C:membrane"/>
    <property type="evidence" value="ECO:0007669"/>
    <property type="project" value="UniProtKB-SubCell"/>
</dbReference>
<comment type="caution">
    <text evidence="7">The sequence shown here is derived from an EMBL/GenBank/DDBJ whole genome shotgun (WGS) entry which is preliminary data.</text>
</comment>
<evidence type="ECO:0000259" key="6">
    <source>
        <dbReference type="Pfam" id="PF04932"/>
    </source>
</evidence>
<dbReference type="PANTHER" id="PTHR37422">
    <property type="entry name" value="TEICHURONIC ACID BIOSYNTHESIS PROTEIN TUAE"/>
    <property type="match status" value="1"/>
</dbReference>
<feature type="transmembrane region" description="Helical" evidence="5">
    <location>
        <begin position="202"/>
        <end position="226"/>
    </location>
</feature>
<dbReference type="InterPro" id="IPR007016">
    <property type="entry name" value="O-antigen_ligase-rel_domated"/>
</dbReference>
<keyword evidence="4 5" id="KW-0472">Membrane</keyword>
<dbReference type="Proteomes" id="UP000034160">
    <property type="component" value="Unassembled WGS sequence"/>
</dbReference>
<dbReference type="Pfam" id="PF04932">
    <property type="entry name" value="Wzy_C"/>
    <property type="match status" value="1"/>
</dbReference>
<dbReference type="InterPro" id="IPR051533">
    <property type="entry name" value="WaaL-like"/>
</dbReference>
<evidence type="ECO:0000313" key="8">
    <source>
        <dbReference type="Proteomes" id="UP000034160"/>
    </source>
</evidence>